<gene>
    <name evidence="2" type="ORF">F4560_006423</name>
</gene>
<evidence type="ECO:0000313" key="2">
    <source>
        <dbReference type="EMBL" id="MBB5806655.1"/>
    </source>
</evidence>
<dbReference type="Pfam" id="PF13021">
    <property type="entry name" value="DUF3885"/>
    <property type="match status" value="1"/>
</dbReference>
<organism evidence="2 3">
    <name type="scientific">Saccharothrix ecbatanensis</name>
    <dbReference type="NCBI Taxonomy" id="1105145"/>
    <lineage>
        <taxon>Bacteria</taxon>
        <taxon>Bacillati</taxon>
        <taxon>Actinomycetota</taxon>
        <taxon>Actinomycetes</taxon>
        <taxon>Pseudonocardiales</taxon>
        <taxon>Pseudonocardiaceae</taxon>
        <taxon>Saccharothrix</taxon>
    </lineage>
</organism>
<evidence type="ECO:0000259" key="1">
    <source>
        <dbReference type="Pfam" id="PF13021"/>
    </source>
</evidence>
<sequence length="246" mass="28758">MNDTVCEWVADHQDRWLRQAIVPTLYSDVRGEALVLELAGPLWHAAVELRPTSPDIVTYLDNWLRESHPIPDLLHQWNRNWARCDPAAYMLKQAYRERWVRFHSLPESKRYAETEAEYAIILERYNTVLNELFAGEDVYVITGQWRDDPKPQTDYWTTICTDPDPDDPTYWHVYAKRIPWTTGAIDPLLRDVADDVEANVMITDVAMTRIHHPYDGGADVLLPTSEERDVLRARHTEWLSRHPQGL</sequence>
<dbReference type="InterPro" id="IPR024976">
    <property type="entry name" value="DUF3885"/>
</dbReference>
<name>A0A7W9HQP5_9PSEU</name>
<dbReference type="Proteomes" id="UP000552097">
    <property type="component" value="Unassembled WGS sequence"/>
</dbReference>
<protein>
    <recommendedName>
        <fullName evidence="1">DUF3885 domain-containing protein</fullName>
    </recommendedName>
</protein>
<comment type="caution">
    <text evidence="2">The sequence shown here is derived from an EMBL/GenBank/DDBJ whole genome shotgun (WGS) entry which is preliminary data.</text>
</comment>
<keyword evidence="3" id="KW-1185">Reference proteome</keyword>
<reference evidence="2 3" key="1">
    <citation type="submission" date="2020-08" db="EMBL/GenBank/DDBJ databases">
        <title>Sequencing the genomes of 1000 actinobacteria strains.</title>
        <authorList>
            <person name="Klenk H.-P."/>
        </authorList>
    </citation>
    <scope>NUCLEOTIDE SEQUENCE [LARGE SCALE GENOMIC DNA]</scope>
    <source>
        <strain evidence="2 3">DSM 45486</strain>
    </source>
</reference>
<feature type="domain" description="DUF3885" evidence="1">
    <location>
        <begin position="89"/>
        <end position="243"/>
    </location>
</feature>
<proteinExistence type="predicted"/>
<accession>A0A7W9HQP5</accession>
<evidence type="ECO:0000313" key="3">
    <source>
        <dbReference type="Proteomes" id="UP000552097"/>
    </source>
</evidence>
<dbReference type="EMBL" id="JACHMO010000001">
    <property type="protein sequence ID" value="MBB5806655.1"/>
    <property type="molecule type" value="Genomic_DNA"/>
</dbReference>
<dbReference type="AlphaFoldDB" id="A0A7W9HQP5"/>